<dbReference type="InterPro" id="IPR036252">
    <property type="entry name" value="Proteasome_activ_sf"/>
</dbReference>
<reference evidence="1 2" key="1">
    <citation type="journal article" date="2016" name="Front. Microbiol.">
        <title>Microevolution Analysis of Bacillus coahuilensis Unveils Differences in Phosphorus Acquisition Strategies and Their Regulation.</title>
        <authorList>
            <person name="Gomez-Lunar Z."/>
            <person name="Hernandez-Gonzalez I."/>
            <person name="Rodriguez-Torres M.D."/>
            <person name="Souza V."/>
            <person name="Olmedo-Alvarez G."/>
        </authorList>
    </citation>
    <scope>NUCLEOTIDE SEQUENCE [LARGE SCALE GENOMIC DNA]</scope>
    <source>
        <strain evidence="2">p1.1.43</strain>
    </source>
</reference>
<evidence type="ECO:0008006" key="3">
    <source>
        <dbReference type="Google" id="ProtNLM"/>
    </source>
</evidence>
<dbReference type="PANTHER" id="PTHR40051">
    <property type="entry name" value="IG HYPOTHETICAL 15966"/>
    <property type="match status" value="1"/>
</dbReference>
<dbReference type="AlphaFoldDB" id="A0A147K830"/>
<organism evidence="1 2">
    <name type="scientific">Bacillus coahuilensis p1.1.43</name>
    <dbReference type="NCBI Taxonomy" id="1150625"/>
    <lineage>
        <taxon>Bacteria</taxon>
        <taxon>Bacillati</taxon>
        <taxon>Bacillota</taxon>
        <taxon>Bacilli</taxon>
        <taxon>Bacillales</taxon>
        <taxon>Bacillaceae</taxon>
        <taxon>Bacillus</taxon>
    </lineage>
</organism>
<evidence type="ECO:0000313" key="2">
    <source>
        <dbReference type="Proteomes" id="UP000074108"/>
    </source>
</evidence>
<gene>
    <name evidence="1" type="ORF">Q75_09185</name>
</gene>
<dbReference type="GO" id="GO:0008537">
    <property type="term" value="C:proteasome activator complex"/>
    <property type="evidence" value="ECO:0007669"/>
    <property type="project" value="InterPro"/>
</dbReference>
<dbReference type="SUPFAM" id="SSF47216">
    <property type="entry name" value="Proteasome activator"/>
    <property type="match status" value="1"/>
</dbReference>
<dbReference type="Proteomes" id="UP000074108">
    <property type="component" value="Unassembled WGS sequence"/>
</dbReference>
<keyword evidence="2" id="KW-1185">Reference proteome</keyword>
<name>A0A147K830_9BACI</name>
<dbReference type="PATRIC" id="fig|1150625.3.peg.1947"/>
<dbReference type="Pfam" id="PF08863">
    <property type="entry name" value="YolD"/>
    <property type="match status" value="1"/>
</dbReference>
<evidence type="ECO:0000313" key="1">
    <source>
        <dbReference type="EMBL" id="KUP06302.1"/>
    </source>
</evidence>
<sequence>MIRDRGRIKWTSMMLPEHVKLLRDWVKEDTFEKEVMIDEQAMEEMNAIVGEAMEQGSYVAITHYRNHRYELLVAKIHHWDHLTERFHVVDRFDEIHYIERKNVVGINWI</sequence>
<comment type="caution">
    <text evidence="1">The sequence shown here is derived from an EMBL/GenBank/DDBJ whole genome shotgun (WGS) entry which is preliminary data.</text>
</comment>
<dbReference type="OrthoDB" id="1644322at2"/>
<dbReference type="EMBL" id="LDYG01000029">
    <property type="protein sequence ID" value="KUP06302.1"/>
    <property type="molecule type" value="Genomic_DNA"/>
</dbReference>
<dbReference type="PANTHER" id="PTHR40051:SF1">
    <property type="entry name" value="YOLD-LIKE FAMILY PROTEIN"/>
    <property type="match status" value="1"/>
</dbReference>
<accession>A0A147K830</accession>
<dbReference type="RefSeq" id="WP_010173358.1">
    <property type="nucleotide sequence ID" value="NZ_LDYG01000029.1"/>
</dbReference>
<proteinExistence type="predicted"/>
<protein>
    <recommendedName>
        <fullName evidence="3">YolD-like family protein</fullName>
    </recommendedName>
</protein>
<dbReference type="STRING" id="1150625.Q75_09185"/>
<dbReference type="InterPro" id="IPR014962">
    <property type="entry name" value="YolD"/>
</dbReference>